<sequence length="441" mass="47251">MPTKPDVTSAGAPLPAGEPIVAIRDLNVHFALRTNSLSRLVGGSAGSVKAVDGVNLDLAPGEVLGLVGESGSGKSTLGRALLGLVRPTGGSIRYRGRELVGLSESTMRPLRRNLQMVFQDPGASFNPSMTVGGAIADALRIHGLFPGKGERRAAVATALERVGLAPAGRFIDKYPAELSGGQKQRAVIARAIALGPELLVADEPISMLDMSVRAKILGLLDELKRDLGLTYIYITHDLASARFFCDRIAIMYLGKIVEIGPTEQIFEEPRHPYTKALLRAVPDPDPSRGVARDLPRGEVPDASDPPAGCPFHPRCSQAFAPCGWQARDLPMILEQRWTEVPPDQYADESAIAGDLTIEEPAPQVALVKPGRGPAEDLLDLLEQERRRDPDEPLWTGVVGMGVDGGAVRMEFVPRAVPRLLPVAGTSVEVSCHLYHEPVPEQ</sequence>
<dbReference type="InterPro" id="IPR027417">
    <property type="entry name" value="P-loop_NTPase"/>
</dbReference>
<evidence type="ECO:0000256" key="2">
    <source>
        <dbReference type="ARBA" id="ARBA00022448"/>
    </source>
</evidence>
<dbReference type="CDD" id="cd03257">
    <property type="entry name" value="ABC_NikE_OppD_transporters"/>
    <property type="match status" value="1"/>
</dbReference>
<dbReference type="InterPro" id="IPR017871">
    <property type="entry name" value="ABC_transporter-like_CS"/>
</dbReference>
<evidence type="ECO:0000313" key="8">
    <source>
        <dbReference type="Proteomes" id="UP001164693"/>
    </source>
</evidence>
<evidence type="ECO:0000256" key="1">
    <source>
        <dbReference type="ARBA" id="ARBA00005417"/>
    </source>
</evidence>
<dbReference type="InterPro" id="IPR013563">
    <property type="entry name" value="Oligopep_ABC_C"/>
</dbReference>
<protein>
    <submittedName>
        <fullName evidence="7">ABC transporter ATP-binding protein</fullName>
    </submittedName>
</protein>
<dbReference type="SUPFAM" id="SSF52540">
    <property type="entry name" value="P-loop containing nucleoside triphosphate hydrolases"/>
    <property type="match status" value="1"/>
</dbReference>
<evidence type="ECO:0000256" key="3">
    <source>
        <dbReference type="ARBA" id="ARBA00022741"/>
    </source>
</evidence>
<feature type="domain" description="ABC transporter" evidence="6">
    <location>
        <begin position="32"/>
        <end position="278"/>
    </location>
</feature>
<reference evidence="7" key="1">
    <citation type="submission" date="2022-05" db="EMBL/GenBank/DDBJ databases">
        <title>Jatrophihabitans sp. SB3-54 whole genome sequence.</title>
        <authorList>
            <person name="Suh M.K."/>
            <person name="Eom M.K."/>
            <person name="Kim J.S."/>
            <person name="Kim H.S."/>
            <person name="Do H.E."/>
            <person name="Shin Y.K."/>
            <person name="Lee J.-S."/>
        </authorList>
    </citation>
    <scope>NUCLEOTIDE SEQUENCE</scope>
    <source>
        <strain evidence="7">SB3-54</strain>
    </source>
</reference>
<name>A0ABY7JRW7_9ACTN</name>
<proteinExistence type="inferred from homology"/>
<evidence type="ECO:0000313" key="7">
    <source>
        <dbReference type="EMBL" id="WAX55301.1"/>
    </source>
</evidence>
<dbReference type="Proteomes" id="UP001164693">
    <property type="component" value="Chromosome"/>
</dbReference>
<evidence type="ECO:0000256" key="4">
    <source>
        <dbReference type="ARBA" id="ARBA00022840"/>
    </source>
</evidence>
<dbReference type="PANTHER" id="PTHR43776">
    <property type="entry name" value="TRANSPORT ATP-BINDING PROTEIN"/>
    <property type="match status" value="1"/>
</dbReference>
<dbReference type="GO" id="GO:0005524">
    <property type="term" value="F:ATP binding"/>
    <property type="evidence" value="ECO:0007669"/>
    <property type="project" value="UniProtKB-KW"/>
</dbReference>
<dbReference type="Pfam" id="PF08352">
    <property type="entry name" value="oligo_HPY"/>
    <property type="match status" value="1"/>
</dbReference>
<dbReference type="InterPro" id="IPR003439">
    <property type="entry name" value="ABC_transporter-like_ATP-bd"/>
</dbReference>
<evidence type="ECO:0000259" key="6">
    <source>
        <dbReference type="PROSITE" id="PS50893"/>
    </source>
</evidence>
<comment type="similarity">
    <text evidence="1">Belongs to the ABC transporter superfamily.</text>
</comment>
<organism evidence="7 8">
    <name type="scientific">Jatrophihabitans cynanchi</name>
    <dbReference type="NCBI Taxonomy" id="2944128"/>
    <lineage>
        <taxon>Bacteria</taxon>
        <taxon>Bacillati</taxon>
        <taxon>Actinomycetota</taxon>
        <taxon>Actinomycetes</taxon>
        <taxon>Jatrophihabitantales</taxon>
        <taxon>Jatrophihabitantaceae</taxon>
        <taxon>Jatrophihabitans</taxon>
    </lineage>
</organism>
<dbReference type="Pfam" id="PF00005">
    <property type="entry name" value="ABC_tran"/>
    <property type="match status" value="1"/>
</dbReference>
<keyword evidence="8" id="KW-1185">Reference proteome</keyword>
<dbReference type="InterPro" id="IPR050319">
    <property type="entry name" value="ABC_transp_ATP-bind"/>
</dbReference>
<feature type="region of interest" description="Disordered" evidence="5">
    <location>
        <begin position="284"/>
        <end position="304"/>
    </location>
</feature>
<dbReference type="NCBIfam" id="TIGR01727">
    <property type="entry name" value="oligo_HPY"/>
    <property type="match status" value="1"/>
</dbReference>
<accession>A0ABY7JRW7</accession>
<evidence type="ECO:0000256" key="5">
    <source>
        <dbReference type="SAM" id="MobiDB-lite"/>
    </source>
</evidence>
<keyword evidence="2" id="KW-0813">Transport</keyword>
<dbReference type="PROSITE" id="PS50893">
    <property type="entry name" value="ABC_TRANSPORTER_2"/>
    <property type="match status" value="1"/>
</dbReference>
<keyword evidence="3" id="KW-0547">Nucleotide-binding</keyword>
<dbReference type="Gene3D" id="3.40.50.300">
    <property type="entry name" value="P-loop containing nucleotide triphosphate hydrolases"/>
    <property type="match status" value="1"/>
</dbReference>
<dbReference type="PROSITE" id="PS00211">
    <property type="entry name" value="ABC_TRANSPORTER_1"/>
    <property type="match status" value="1"/>
</dbReference>
<gene>
    <name evidence="7" type="ORF">M6B22_12155</name>
</gene>
<dbReference type="SMART" id="SM00382">
    <property type="entry name" value="AAA"/>
    <property type="match status" value="1"/>
</dbReference>
<dbReference type="PANTHER" id="PTHR43776:SF7">
    <property type="entry name" value="D,D-DIPEPTIDE TRANSPORT ATP-BINDING PROTEIN DDPF-RELATED"/>
    <property type="match status" value="1"/>
</dbReference>
<dbReference type="RefSeq" id="WP_269441807.1">
    <property type="nucleotide sequence ID" value="NZ_CP097463.1"/>
</dbReference>
<keyword evidence="4 7" id="KW-0067">ATP-binding</keyword>
<dbReference type="EMBL" id="CP097463">
    <property type="protein sequence ID" value="WAX55301.1"/>
    <property type="molecule type" value="Genomic_DNA"/>
</dbReference>
<feature type="compositionally biased region" description="Basic and acidic residues" evidence="5">
    <location>
        <begin position="290"/>
        <end position="299"/>
    </location>
</feature>
<dbReference type="InterPro" id="IPR003593">
    <property type="entry name" value="AAA+_ATPase"/>
</dbReference>